<evidence type="ECO:0000313" key="2">
    <source>
        <dbReference type="Proteomes" id="UP000271098"/>
    </source>
</evidence>
<dbReference type="WBParaSite" id="GPUH_0002560601-mRNA-1">
    <property type="protein sequence ID" value="GPUH_0002560601-mRNA-1"/>
    <property type="gene ID" value="GPUH_0002560601"/>
</dbReference>
<organism evidence="3">
    <name type="scientific">Gongylonema pulchrum</name>
    <dbReference type="NCBI Taxonomy" id="637853"/>
    <lineage>
        <taxon>Eukaryota</taxon>
        <taxon>Metazoa</taxon>
        <taxon>Ecdysozoa</taxon>
        <taxon>Nematoda</taxon>
        <taxon>Chromadorea</taxon>
        <taxon>Rhabditida</taxon>
        <taxon>Spirurina</taxon>
        <taxon>Spiruromorpha</taxon>
        <taxon>Spiruroidea</taxon>
        <taxon>Gongylonematidae</taxon>
        <taxon>Gongylonema</taxon>
    </lineage>
</organism>
<accession>A0A183EX85</accession>
<keyword evidence="2" id="KW-1185">Reference proteome</keyword>
<dbReference type="AlphaFoldDB" id="A0A183EX85"/>
<evidence type="ECO:0000313" key="1">
    <source>
        <dbReference type="EMBL" id="VDN44378.1"/>
    </source>
</evidence>
<reference evidence="1 2" key="2">
    <citation type="submission" date="2018-11" db="EMBL/GenBank/DDBJ databases">
        <authorList>
            <consortium name="Pathogen Informatics"/>
        </authorList>
    </citation>
    <scope>NUCLEOTIDE SEQUENCE [LARGE SCALE GENOMIC DNA]</scope>
</reference>
<dbReference type="Proteomes" id="UP000271098">
    <property type="component" value="Unassembled WGS sequence"/>
</dbReference>
<dbReference type="OrthoDB" id="5829106at2759"/>
<reference evidence="3" key="1">
    <citation type="submission" date="2016-06" db="UniProtKB">
        <authorList>
            <consortium name="WormBaseParasite"/>
        </authorList>
    </citation>
    <scope>IDENTIFICATION</scope>
</reference>
<gene>
    <name evidence="1" type="ORF">GPUH_LOCUS25577</name>
</gene>
<proteinExistence type="predicted"/>
<protein>
    <submittedName>
        <fullName evidence="3">Bacteriophage protein</fullName>
    </submittedName>
</protein>
<dbReference type="EMBL" id="UYRT01105768">
    <property type="protein sequence ID" value="VDN44378.1"/>
    <property type="molecule type" value="Genomic_DNA"/>
</dbReference>
<evidence type="ECO:0000313" key="3">
    <source>
        <dbReference type="WBParaSite" id="GPUH_0002560601-mRNA-1"/>
    </source>
</evidence>
<sequence length="67" mass="7465">MQSGETVHISSANGKETVAVRCGPDKVRYGIYDTNPKYALALFVNSIRIMQQWMLNDADSGWRLSSS</sequence>
<name>A0A183EX85_9BILA</name>